<keyword evidence="2" id="KW-1185">Reference proteome</keyword>
<proteinExistence type="predicted"/>
<accession>A0AAW0I5Q5</accession>
<evidence type="ECO:0000313" key="2">
    <source>
        <dbReference type="Proteomes" id="UP001488838"/>
    </source>
</evidence>
<organism evidence="1 2">
    <name type="scientific">Myodes glareolus</name>
    <name type="common">Bank vole</name>
    <name type="synonym">Clethrionomys glareolus</name>
    <dbReference type="NCBI Taxonomy" id="447135"/>
    <lineage>
        <taxon>Eukaryota</taxon>
        <taxon>Metazoa</taxon>
        <taxon>Chordata</taxon>
        <taxon>Craniata</taxon>
        <taxon>Vertebrata</taxon>
        <taxon>Euteleostomi</taxon>
        <taxon>Mammalia</taxon>
        <taxon>Eutheria</taxon>
        <taxon>Euarchontoglires</taxon>
        <taxon>Glires</taxon>
        <taxon>Rodentia</taxon>
        <taxon>Myomorpha</taxon>
        <taxon>Muroidea</taxon>
        <taxon>Cricetidae</taxon>
        <taxon>Arvicolinae</taxon>
        <taxon>Myodes</taxon>
    </lineage>
</organism>
<evidence type="ECO:0000313" key="1">
    <source>
        <dbReference type="EMBL" id="KAK7809428.1"/>
    </source>
</evidence>
<name>A0AAW0I5Q5_MYOGA</name>
<sequence>MSGSCLYRKLLCFFIKAPEGNSKNEQVEYLEGQCGAEVRFQWFEFSQSFDQLQERTMCTARMLGILSG</sequence>
<reference evidence="1 2" key="1">
    <citation type="journal article" date="2023" name="bioRxiv">
        <title>Conserved and derived expression patterns and positive selection on dental genes reveal complex evolutionary context of ever-growing rodent molars.</title>
        <authorList>
            <person name="Calamari Z.T."/>
            <person name="Song A."/>
            <person name="Cohen E."/>
            <person name="Akter M."/>
            <person name="Roy R.D."/>
            <person name="Hallikas O."/>
            <person name="Christensen M.M."/>
            <person name="Li P."/>
            <person name="Marangoni P."/>
            <person name="Jernvall J."/>
            <person name="Klein O.D."/>
        </authorList>
    </citation>
    <scope>NUCLEOTIDE SEQUENCE [LARGE SCALE GENOMIC DNA]</scope>
    <source>
        <strain evidence="1">V071</strain>
    </source>
</reference>
<gene>
    <name evidence="1" type="ORF">U0070_015024</name>
</gene>
<dbReference type="AlphaFoldDB" id="A0AAW0I5Q5"/>
<dbReference type="EMBL" id="JBBHLL010000217">
    <property type="protein sequence ID" value="KAK7809428.1"/>
    <property type="molecule type" value="Genomic_DNA"/>
</dbReference>
<protein>
    <submittedName>
        <fullName evidence="1">Uncharacterized protein</fullName>
    </submittedName>
</protein>
<comment type="caution">
    <text evidence="1">The sequence shown here is derived from an EMBL/GenBank/DDBJ whole genome shotgun (WGS) entry which is preliminary data.</text>
</comment>
<dbReference type="Proteomes" id="UP001488838">
    <property type="component" value="Unassembled WGS sequence"/>
</dbReference>